<keyword evidence="2" id="KW-1185">Reference proteome</keyword>
<comment type="caution">
    <text evidence="1">The sequence shown here is derived from an EMBL/GenBank/DDBJ whole genome shotgun (WGS) entry which is preliminary data.</text>
</comment>
<organism evidence="1 2">
    <name type="scientific">Arctium lappa</name>
    <name type="common">Greater burdock</name>
    <name type="synonym">Lappa major</name>
    <dbReference type="NCBI Taxonomy" id="4217"/>
    <lineage>
        <taxon>Eukaryota</taxon>
        <taxon>Viridiplantae</taxon>
        <taxon>Streptophyta</taxon>
        <taxon>Embryophyta</taxon>
        <taxon>Tracheophyta</taxon>
        <taxon>Spermatophyta</taxon>
        <taxon>Magnoliopsida</taxon>
        <taxon>eudicotyledons</taxon>
        <taxon>Gunneridae</taxon>
        <taxon>Pentapetalae</taxon>
        <taxon>asterids</taxon>
        <taxon>campanulids</taxon>
        <taxon>Asterales</taxon>
        <taxon>Asteraceae</taxon>
        <taxon>Carduoideae</taxon>
        <taxon>Cardueae</taxon>
        <taxon>Arctiinae</taxon>
        <taxon>Arctium</taxon>
    </lineage>
</organism>
<reference evidence="1 2" key="2">
    <citation type="journal article" date="2022" name="Mol. Ecol. Resour.">
        <title>The genomes of chicory, endive, great burdock and yacon provide insights into Asteraceae paleo-polyploidization history and plant inulin production.</title>
        <authorList>
            <person name="Fan W."/>
            <person name="Wang S."/>
            <person name="Wang H."/>
            <person name="Wang A."/>
            <person name="Jiang F."/>
            <person name="Liu H."/>
            <person name="Zhao H."/>
            <person name="Xu D."/>
            <person name="Zhang Y."/>
        </authorList>
    </citation>
    <scope>NUCLEOTIDE SEQUENCE [LARGE SCALE GENOMIC DNA]</scope>
    <source>
        <strain evidence="2">cv. Niubang</strain>
    </source>
</reference>
<gene>
    <name evidence="1" type="ORF">L6452_04283</name>
</gene>
<sequence length="417" mass="46854">MSTTMDISNENEASPNHEKQNKLFFLSNVRYLIDKHREQHAKKVIHSIKVGTALVLVSLIYLLDPLFEQVGENAMWAIMTVVVVYDFYAGATLSKGLLRGIGTILGGGFGCLAAILSEDFGKTGNTIVVGSSVFIFGALATYCRMIPSIKRKYDYGFMIFILTFSLVAVSGLRADKILELARERLTTIGMGFAVCIITSFLIFPMWAGEELHHLTSSKFNKLACCIEECMEAYFDVNEKEGRQSSNISSCKSVLHSKSSDESLANFAKWEPWHRNFGFYYPWEKYLQIGELLRELAAIILSLQACIQSPLQPSTRLQQVIKEKCNNVGLSLGFTMRELGESIMKMRRVQEKVLMLPVLQSNKLELSILSTSELRAIENVEALTIANFLFLLMEIVDKVKVIAKEVEELGEVAGFRYK</sequence>
<evidence type="ECO:0000313" key="2">
    <source>
        <dbReference type="Proteomes" id="UP001055879"/>
    </source>
</evidence>
<proteinExistence type="predicted"/>
<reference evidence="2" key="1">
    <citation type="journal article" date="2022" name="Mol. Ecol. Resour.">
        <title>The genomes of chicory, endive, great burdock and yacon provide insights into Asteraceae palaeo-polyploidization history and plant inulin production.</title>
        <authorList>
            <person name="Fan W."/>
            <person name="Wang S."/>
            <person name="Wang H."/>
            <person name="Wang A."/>
            <person name="Jiang F."/>
            <person name="Liu H."/>
            <person name="Zhao H."/>
            <person name="Xu D."/>
            <person name="Zhang Y."/>
        </authorList>
    </citation>
    <scope>NUCLEOTIDE SEQUENCE [LARGE SCALE GENOMIC DNA]</scope>
    <source>
        <strain evidence="2">cv. Niubang</strain>
    </source>
</reference>
<dbReference type="Proteomes" id="UP001055879">
    <property type="component" value="Linkage Group LG01"/>
</dbReference>
<dbReference type="EMBL" id="CM042047">
    <property type="protein sequence ID" value="KAI3773085.1"/>
    <property type="molecule type" value="Genomic_DNA"/>
</dbReference>
<name>A0ACB9FPN5_ARCLA</name>
<accession>A0ACB9FPN5</accession>
<protein>
    <submittedName>
        <fullName evidence="1">Uncharacterized protein</fullName>
    </submittedName>
</protein>
<evidence type="ECO:0000313" key="1">
    <source>
        <dbReference type="EMBL" id="KAI3773085.1"/>
    </source>
</evidence>